<feature type="compositionally biased region" description="Basic and acidic residues" evidence="1">
    <location>
        <begin position="11"/>
        <end position="31"/>
    </location>
</feature>
<dbReference type="Gene3D" id="1.25.40.10">
    <property type="entry name" value="Tetratricopeptide repeat domain"/>
    <property type="match status" value="1"/>
</dbReference>
<dbReference type="RefSeq" id="WP_377342438.1">
    <property type="nucleotide sequence ID" value="NZ_JBHLUE010000019.1"/>
</dbReference>
<sequence length="600" mass="69501">MRSGGRTGGWDVERPESWDWPAPHRADERSRTAGSALPVPRPGRWLIAAVLLSLALLALSYLAGDGVVKPPRWAPDRVWPVVSGLVQGVLAGARTMLFATGDLRWRQLGLLLVALLTYLAWRHWRQSVFAYRPGPIDIRKFENADPGDEGCAIYLRSRFCRQLADTDIYPPYAGPSDPPPQGFMDALAKEGDSTSLPGTMMSFVGKLWPRSGYFVTATLQERRPEPKYGLSITVTSLLGRSRSTTSTQWGASWEDATCKAAYWTMAKILPATRLSRRPPWRKWFGRDMPAELFECYNEAKKRHDEQKLDDALWWYREALRLDPFNINIRMMVASVQEDLGLFLDALQTYEAALTVVELENRYTGNLWSRKRYRLWRPWRFAWSTLRLLHHHPEWIRLRYQYARALGYTDRVARDWFPDRPGAPGSERHRVHDQAQQRLCAALAERYWPAVLDVTPQDGAKDHVRLLLAHSATARILLALAAWQEFHRLYEDATLPWLAPGVDTGVHRRLLRLMRDVWAPLRLMEARSGYDPETGRLFRAPRGFDLRDADCLPDWWVRYRRAKARRVLDVGWPVDPDLLERRINQVQRRWNPFESMNHLDY</sequence>
<dbReference type="SUPFAM" id="SSF48452">
    <property type="entry name" value="TPR-like"/>
    <property type="match status" value="1"/>
</dbReference>
<comment type="caution">
    <text evidence="3">The sequence shown here is derived from an EMBL/GenBank/DDBJ whole genome shotgun (WGS) entry which is preliminary data.</text>
</comment>
<feature type="transmembrane region" description="Helical" evidence="2">
    <location>
        <begin position="108"/>
        <end position="124"/>
    </location>
</feature>
<evidence type="ECO:0000256" key="2">
    <source>
        <dbReference type="SAM" id="Phobius"/>
    </source>
</evidence>
<protein>
    <recommendedName>
        <fullName evidence="5">Tetratricopeptide repeat protein</fullName>
    </recommendedName>
</protein>
<keyword evidence="2" id="KW-0472">Membrane</keyword>
<dbReference type="EMBL" id="JBHLUE010000019">
    <property type="protein sequence ID" value="MFC0567168.1"/>
    <property type="molecule type" value="Genomic_DNA"/>
</dbReference>
<evidence type="ECO:0000256" key="1">
    <source>
        <dbReference type="SAM" id="MobiDB-lite"/>
    </source>
</evidence>
<keyword evidence="2" id="KW-1133">Transmembrane helix</keyword>
<feature type="transmembrane region" description="Helical" evidence="2">
    <location>
        <begin position="78"/>
        <end position="96"/>
    </location>
</feature>
<evidence type="ECO:0000313" key="4">
    <source>
        <dbReference type="Proteomes" id="UP001589894"/>
    </source>
</evidence>
<feature type="region of interest" description="Disordered" evidence="1">
    <location>
        <begin position="1"/>
        <end position="35"/>
    </location>
</feature>
<evidence type="ECO:0008006" key="5">
    <source>
        <dbReference type="Google" id="ProtNLM"/>
    </source>
</evidence>
<keyword evidence="4" id="KW-1185">Reference proteome</keyword>
<feature type="transmembrane region" description="Helical" evidence="2">
    <location>
        <begin position="45"/>
        <end position="63"/>
    </location>
</feature>
<dbReference type="InterPro" id="IPR011990">
    <property type="entry name" value="TPR-like_helical_dom_sf"/>
</dbReference>
<reference evidence="3 4" key="1">
    <citation type="submission" date="2024-09" db="EMBL/GenBank/DDBJ databases">
        <authorList>
            <person name="Sun Q."/>
            <person name="Mori K."/>
        </authorList>
    </citation>
    <scope>NUCLEOTIDE SEQUENCE [LARGE SCALE GENOMIC DNA]</scope>
    <source>
        <strain evidence="3 4">TBRC 2205</strain>
    </source>
</reference>
<dbReference type="Proteomes" id="UP001589894">
    <property type="component" value="Unassembled WGS sequence"/>
</dbReference>
<name>A0ABV6P4F9_9ACTN</name>
<gene>
    <name evidence="3" type="ORF">ACFFHU_23895</name>
</gene>
<evidence type="ECO:0000313" key="3">
    <source>
        <dbReference type="EMBL" id="MFC0567168.1"/>
    </source>
</evidence>
<organism evidence="3 4">
    <name type="scientific">Plantactinospora siamensis</name>
    <dbReference type="NCBI Taxonomy" id="555372"/>
    <lineage>
        <taxon>Bacteria</taxon>
        <taxon>Bacillati</taxon>
        <taxon>Actinomycetota</taxon>
        <taxon>Actinomycetes</taxon>
        <taxon>Micromonosporales</taxon>
        <taxon>Micromonosporaceae</taxon>
        <taxon>Plantactinospora</taxon>
    </lineage>
</organism>
<accession>A0ABV6P4F9</accession>
<keyword evidence="2" id="KW-0812">Transmembrane</keyword>
<proteinExistence type="predicted"/>